<evidence type="ECO:0000313" key="6">
    <source>
        <dbReference type="Proteomes" id="UP000295351"/>
    </source>
</evidence>
<dbReference type="InterPro" id="IPR023631">
    <property type="entry name" value="Amidase_dom"/>
</dbReference>
<evidence type="ECO:0000259" key="4">
    <source>
        <dbReference type="Pfam" id="PF01425"/>
    </source>
</evidence>
<evidence type="ECO:0000313" key="5">
    <source>
        <dbReference type="EMBL" id="TCN44992.1"/>
    </source>
</evidence>
<dbReference type="InterPro" id="IPR036928">
    <property type="entry name" value="AS_sf"/>
</dbReference>
<comment type="similarity">
    <text evidence="2">Belongs to the amidase family.</text>
</comment>
<sequence length="478" mass="50515">MDEFGDLDLTAQADLVKSGQVTAGELVEAAIRRAEQVNPAINAIIAPLHDEARAEAAQAAKDSLFAGAPFLVKDLYCHMKGVPTTGASRLTRNFVPARDSELMRRYRAAGLSTFGKTNLCEFGTLGTTEPKLFGPTRNPWNVARSSGGSSGGAGAAVAAGIVPAAHGGDGAGSIRIPASCCGVFGLKPSRGRITLGPDLGDSTGGIVNEHVLSRSVRDSAALLDATQGPMPGDPYTAPSPSGRYADAIRTKPRRLRIGLTTASLLGTTVDPDCVAAAIDTARLCESLGHEVVDCAPSIDGETYRTLYKRFWAMTATRAITALARSRGEDPSALVAEVESFNQYLYGVGSRISAADYLVDLNWFHMTGRTLATFLLDVDVWLTPTLGTPPPELGHFDADRHGGEAVMERFLEFLAFTTFANMAGLPAMSVPLSWTADGLPVGTQFTGRFGDEATLLQLAAQLEEARPWAQRRPAVHAAA</sequence>
<dbReference type="PANTHER" id="PTHR11895">
    <property type="entry name" value="TRANSAMIDASE"/>
    <property type="match status" value="1"/>
</dbReference>
<dbReference type="Gene3D" id="3.90.1300.10">
    <property type="entry name" value="Amidase signature (AS) domain"/>
    <property type="match status" value="1"/>
</dbReference>
<evidence type="ECO:0000256" key="3">
    <source>
        <dbReference type="ARBA" id="ARBA00021874"/>
    </source>
</evidence>
<proteinExistence type="inferred from homology"/>
<comment type="caution">
    <text evidence="5">The sequence shown here is derived from an EMBL/GenBank/DDBJ whole genome shotgun (WGS) entry which is preliminary data.</text>
</comment>
<dbReference type="PROSITE" id="PS00571">
    <property type="entry name" value="AMIDASES"/>
    <property type="match status" value="1"/>
</dbReference>
<dbReference type="Pfam" id="PF01425">
    <property type="entry name" value="Amidase"/>
    <property type="match status" value="1"/>
</dbReference>
<dbReference type="AlphaFoldDB" id="A0A4R2CXP3"/>
<evidence type="ECO:0000256" key="1">
    <source>
        <dbReference type="ARBA" id="ARBA00003871"/>
    </source>
</evidence>
<dbReference type="PANTHER" id="PTHR11895:SF7">
    <property type="entry name" value="GLUTAMYL-TRNA(GLN) AMIDOTRANSFERASE SUBUNIT A, MITOCHONDRIAL"/>
    <property type="match status" value="1"/>
</dbReference>
<accession>A0A4R2CXP3</accession>
<dbReference type="SUPFAM" id="SSF75304">
    <property type="entry name" value="Amidase signature (AS) enzymes"/>
    <property type="match status" value="1"/>
</dbReference>
<protein>
    <recommendedName>
        <fullName evidence="3">Indoleacetamide hydrolase</fullName>
    </recommendedName>
</protein>
<dbReference type="Proteomes" id="UP000295351">
    <property type="component" value="Unassembled WGS sequence"/>
</dbReference>
<dbReference type="EMBL" id="SLVX01000008">
    <property type="protein sequence ID" value="TCN44992.1"/>
    <property type="molecule type" value="Genomic_DNA"/>
</dbReference>
<name>A0A4R2CXP3_SHIGR</name>
<evidence type="ECO:0000256" key="2">
    <source>
        <dbReference type="ARBA" id="ARBA00009199"/>
    </source>
</evidence>
<feature type="domain" description="Amidase" evidence="4">
    <location>
        <begin position="25"/>
        <end position="455"/>
    </location>
</feature>
<keyword evidence="6" id="KW-1185">Reference proteome</keyword>
<gene>
    <name evidence="5" type="ORF">EV665_108132</name>
</gene>
<dbReference type="GO" id="GO:0003824">
    <property type="term" value="F:catalytic activity"/>
    <property type="evidence" value="ECO:0007669"/>
    <property type="project" value="InterPro"/>
</dbReference>
<dbReference type="InterPro" id="IPR000120">
    <property type="entry name" value="Amidase"/>
</dbReference>
<organism evidence="5 6">
    <name type="scientific">Shinella granuli</name>
    <dbReference type="NCBI Taxonomy" id="323621"/>
    <lineage>
        <taxon>Bacteria</taxon>
        <taxon>Pseudomonadati</taxon>
        <taxon>Pseudomonadota</taxon>
        <taxon>Alphaproteobacteria</taxon>
        <taxon>Hyphomicrobiales</taxon>
        <taxon>Rhizobiaceae</taxon>
        <taxon>Shinella</taxon>
    </lineage>
</organism>
<dbReference type="RefSeq" id="WP_133034702.1">
    <property type="nucleotide sequence ID" value="NZ_BAABEI010000003.1"/>
</dbReference>
<comment type="function">
    <text evidence="1">Hydrolyzes indole-3-acetamide (IAM) into indole-3-acetic acid (IAA).</text>
</comment>
<dbReference type="InterPro" id="IPR020556">
    <property type="entry name" value="Amidase_CS"/>
</dbReference>
<reference evidence="5 6" key="1">
    <citation type="submission" date="2019-03" db="EMBL/GenBank/DDBJ databases">
        <title>Genomic Encyclopedia of Type Strains, Phase IV (KMG-IV): sequencing the most valuable type-strain genomes for metagenomic binning, comparative biology and taxonomic classification.</title>
        <authorList>
            <person name="Goeker M."/>
        </authorList>
    </citation>
    <scope>NUCLEOTIDE SEQUENCE [LARGE SCALE GENOMIC DNA]</scope>
    <source>
        <strain evidence="5 6">DSM 18401</strain>
    </source>
</reference>